<dbReference type="PROSITE" id="PS00217">
    <property type="entry name" value="SUGAR_TRANSPORT_2"/>
    <property type="match status" value="1"/>
</dbReference>
<evidence type="ECO:0000313" key="9">
    <source>
        <dbReference type="Proteomes" id="UP000235739"/>
    </source>
</evidence>
<feature type="transmembrane region" description="Helical" evidence="6">
    <location>
        <begin position="109"/>
        <end position="130"/>
    </location>
</feature>
<dbReference type="EMBL" id="PNQX01000002">
    <property type="protein sequence ID" value="PMQ19429.1"/>
    <property type="molecule type" value="Genomic_DNA"/>
</dbReference>
<dbReference type="CDD" id="cd17365">
    <property type="entry name" value="MFS_PcaK_like"/>
    <property type="match status" value="1"/>
</dbReference>
<feature type="transmembrane region" description="Helical" evidence="6">
    <location>
        <begin position="320"/>
        <end position="339"/>
    </location>
</feature>
<dbReference type="RefSeq" id="WP_102598617.1">
    <property type="nucleotide sequence ID" value="NZ_JABUYH010000012.1"/>
</dbReference>
<dbReference type="Pfam" id="PF07690">
    <property type="entry name" value="MFS_1"/>
    <property type="match status" value="1"/>
</dbReference>
<comment type="subcellular location">
    <subcellularLocation>
        <location evidence="1">Cell membrane</location>
        <topology evidence="1">Multi-pass membrane protein</topology>
    </subcellularLocation>
</comment>
<evidence type="ECO:0000256" key="3">
    <source>
        <dbReference type="ARBA" id="ARBA00022989"/>
    </source>
</evidence>
<feature type="transmembrane region" description="Helical" evidence="6">
    <location>
        <begin position="12"/>
        <end position="32"/>
    </location>
</feature>
<feature type="transmembrane region" description="Helical" evidence="6">
    <location>
        <begin position="410"/>
        <end position="429"/>
    </location>
</feature>
<dbReference type="PROSITE" id="PS50850">
    <property type="entry name" value="MFS"/>
    <property type="match status" value="1"/>
</dbReference>
<dbReference type="InterPro" id="IPR005829">
    <property type="entry name" value="Sugar_transporter_CS"/>
</dbReference>
<comment type="caution">
    <text evidence="8">The sequence shown here is derived from an EMBL/GenBank/DDBJ whole genome shotgun (WGS) entry which is preliminary data.</text>
</comment>
<dbReference type="PROSITE" id="PS00216">
    <property type="entry name" value="SUGAR_TRANSPORT_1"/>
    <property type="match status" value="1"/>
</dbReference>
<dbReference type="InterPro" id="IPR036259">
    <property type="entry name" value="MFS_trans_sf"/>
</dbReference>
<organism evidence="8 9">
    <name type="scientific">Glutamicibacter arilaitensis</name>
    <dbReference type="NCBI Taxonomy" id="256701"/>
    <lineage>
        <taxon>Bacteria</taxon>
        <taxon>Bacillati</taxon>
        <taxon>Actinomycetota</taxon>
        <taxon>Actinomycetes</taxon>
        <taxon>Micrococcales</taxon>
        <taxon>Micrococcaceae</taxon>
        <taxon>Glutamicibacter</taxon>
    </lineage>
</organism>
<dbReference type="GO" id="GO:0046943">
    <property type="term" value="F:carboxylic acid transmembrane transporter activity"/>
    <property type="evidence" value="ECO:0007669"/>
    <property type="project" value="TreeGrafter"/>
</dbReference>
<evidence type="ECO:0000256" key="5">
    <source>
        <dbReference type="SAM" id="MobiDB-lite"/>
    </source>
</evidence>
<feature type="transmembrane region" description="Helical" evidence="6">
    <location>
        <begin position="345"/>
        <end position="367"/>
    </location>
</feature>
<name>A0A2N7RZW3_9MICC</name>
<feature type="domain" description="Major facilitator superfamily (MFS) profile" evidence="7">
    <location>
        <begin position="19"/>
        <end position="434"/>
    </location>
</feature>
<protein>
    <submittedName>
        <fullName evidence="8">MFS transporter</fullName>
    </submittedName>
</protein>
<dbReference type="SUPFAM" id="SSF103473">
    <property type="entry name" value="MFS general substrate transporter"/>
    <property type="match status" value="1"/>
</dbReference>
<keyword evidence="3 6" id="KW-1133">Transmembrane helix</keyword>
<sequence length="452" mass="47270">MDIKQRIENSPMSAFQWLVVAVCTFLNALDGFDVLAMAFTSNQVSEEFSLNGAQLGVLLSSGLFGMAAGSLFLAPFADLFGRRPMLLATTALASMGMFLSATADSMASLAIWRIVTGLGVGGILACTNVITSEYSNGRWRGMAVSIYTAGYGVGATLGGMAAVSLQAHYGWRSVFIFGGVLTMVAFLALLAVVPESVDFLLTRRTARTAEKLSKLARKMHLGAENVALPEQGDSASGRSRNAVLALFAPDTRRVTVVIWVAFFAVMFGFYFVNSWTPKLLVTAGMTESQGVVGGLMLTLGGTFGSLLFGALTTKWAVRKVLIAFTVLSSVLMVVFISAAGILALAFVLGVLVGMLINGCVAGLYTLTPSSYAPQWRGTGVGWAIGIGRFGAILAPLAAGSLLDASWTAAQLYLGVGIVVLCAAVALMMLRGGASPHAPERETSDSVSTNSAS</sequence>
<keyword evidence="4 6" id="KW-0472">Membrane</keyword>
<accession>A0A2N7RZW3</accession>
<feature type="transmembrane region" description="Helical" evidence="6">
    <location>
        <begin position="292"/>
        <end position="313"/>
    </location>
</feature>
<dbReference type="Proteomes" id="UP000235739">
    <property type="component" value="Unassembled WGS sequence"/>
</dbReference>
<evidence type="ECO:0000256" key="2">
    <source>
        <dbReference type="ARBA" id="ARBA00022692"/>
    </source>
</evidence>
<feature type="transmembrane region" description="Helical" evidence="6">
    <location>
        <begin position="254"/>
        <end position="272"/>
    </location>
</feature>
<evidence type="ECO:0000256" key="1">
    <source>
        <dbReference type="ARBA" id="ARBA00004651"/>
    </source>
</evidence>
<gene>
    <name evidence="8" type="ORF">CIK84_12110</name>
</gene>
<dbReference type="InterPro" id="IPR011701">
    <property type="entry name" value="MFS"/>
</dbReference>
<proteinExistence type="predicted"/>
<dbReference type="GO" id="GO:0005886">
    <property type="term" value="C:plasma membrane"/>
    <property type="evidence" value="ECO:0007669"/>
    <property type="project" value="UniProtKB-SubCell"/>
</dbReference>
<feature type="region of interest" description="Disordered" evidence="5">
    <location>
        <begin position="433"/>
        <end position="452"/>
    </location>
</feature>
<evidence type="ECO:0000256" key="4">
    <source>
        <dbReference type="ARBA" id="ARBA00023136"/>
    </source>
</evidence>
<feature type="transmembrane region" description="Helical" evidence="6">
    <location>
        <begin position="379"/>
        <end position="398"/>
    </location>
</feature>
<dbReference type="Gene3D" id="1.20.1250.20">
    <property type="entry name" value="MFS general substrate transporter like domains"/>
    <property type="match status" value="1"/>
</dbReference>
<evidence type="ECO:0000256" key="6">
    <source>
        <dbReference type="SAM" id="Phobius"/>
    </source>
</evidence>
<dbReference type="PANTHER" id="PTHR23508">
    <property type="entry name" value="CARBOXYLIC ACID TRANSPORTER PROTEIN HOMOLOG"/>
    <property type="match status" value="1"/>
</dbReference>
<keyword evidence="2 6" id="KW-0812">Transmembrane</keyword>
<feature type="transmembrane region" description="Helical" evidence="6">
    <location>
        <begin position="169"/>
        <end position="193"/>
    </location>
</feature>
<dbReference type="PANTHER" id="PTHR23508:SF10">
    <property type="entry name" value="CARBOXYLIC ACID TRANSPORTER PROTEIN HOMOLOG"/>
    <property type="match status" value="1"/>
</dbReference>
<feature type="transmembrane region" description="Helical" evidence="6">
    <location>
        <begin position="142"/>
        <end position="163"/>
    </location>
</feature>
<feature type="transmembrane region" description="Helical" evidence="6">
    <location>
        <begin position="52"/>
        <end position="73"/>
    </location>
</feature>
<evidence type="ECO:0000313" key="8">
    <source>
        <dbReference type="EMBL" id="PMQ19429.1"/>
    </source>
</evidence>
<dbReference type="AlphaFoldDB" id="A0A2N7RZW3"/>
<reference evidence="8 9" key="1">
    <citation type="journal article" date="2017" name="Elife">
        <title>Extensive horizontal gene transfer in cheese-associated bacteria.</title>
        <authorList>
            <person name="Bonham K.S."/>
            <person name="Wolfe B.E."/>
            <person name="Dutton R.J."/>
        </authorList>
    </citation>
    <scope>NUCLEOTIDE SEQUENCE [LARGE SCALE GENOMIC DNA]</scope>
    <source>
        <strain evidence="8 9">JB182</strain>
    </source>
</reference>
<feature type="transmembrane region" description="Helical" evidence="6">
    <location>
        <begin position="85"/>
        <end position="103"/>
    </location>
</feature>
<evidence type="ECO:0000259" key="7">
    <source>
        <dbReference type="PROSITE" id="PS50850"/>
    </source>
</evidence>
<dbReference type="InterPro" id="IPR020846">
    <property type="entry name" value="MFS_dom"/>
</dbReference>